<dbReference type="InterPro" id="IPR005829">
    <property type="entry name" value="Sugar_transporter_CS"/>
</dbReference>
<feature type="transmembrane region" description="Helical" evidence="10">
    <location>
        <begin position="414"/>
        <end position="436"/>
    </location>
</feature>
<dbReference type="InterPro" id="IPR050814">
    <property type="entry name" value="Myo-inositol_Transporter"/>
</dbReference>
<dbReference type="InterPro" id="IPR005828">
    <property type="entry name" value="MFS_sugar_transport-like"/>
</dbReference>
<feature type="region of interest" description="Disordered" evidence="9">
    <location>
        <begin position="1"/>
        <end position="38"/>
    </location>
</feature>
<evidence type="ECO:0000256" key="6">
    <source>
        <dbReference type="ARBA" id="ARBA00023136"/>
    </source>
</evidence>
<reference evidence="12 13" key="1">
    <citation type="journal article" date="2018" name="Mol. Biol. Evol.">
        <title>Broad Genomic Sampling Reveals a Smut Pathogenic Ancestry of the Fungal Clade Ustilaginomycotina.</title>
        <authorList>
            <person name="Kijpornyongpan T."/>
            <person name="Mondo S.J."/>
            <person name="Barry K."/>
            <person name="Sandor L."/>
            <person name="Lee J."/>
            <person name="Lipzen A."/>
            <person name="Pangilinan J."/>
            <person name="LaButti K."/>
            <person name="Hainaut M."/>
            <person name="Henrissat B."/>
            <person name="Grigoriev I.V."/>
            <person name="Spatafora J.W."/>
            <person name="Aime M.C."/>
        </authorList>
    </citation>
    <scope>NUCLEOTIDE SEQUENCE [LARGE SCALE GENOMIC DNA]</scope>
    <source>
        <strain evidence="12 13">MCA 4198</strain>
    </source>
</reference>
<evidence type="ECO:0000256" key="9">
    <source>
        <dbReference type="SAM" id="MobiDB-lite"/>
    </source>
</evidence>
<dbReference type="AlphaFoldDB" id="A0A316YWJ8"/>
<comment type="subcellular location">
    <subcellularLocation>
        <location evidence="1">Membrane</location>
        <topology evidence="1">Multi-pass membrane protein</topology>
    </subcellularLocation>
</comment>
<evidence type="ECO:0000259" key="11">
    <source>
        <dbReference type="PROSITE" id="PS50850"/>
    </source>
</evidence>
<feature type="transmembrane region" description="Helical" evidence="10">
    <location>
        <begin position="443"/>
        <end position="465"/>
    </location>
</feature>
<dbReference type="GO" id="GO:0015798">
    <property type="term" value="P:myo-inositol transport"/>
    <property type="evidence" value="ECO:0007669"/>
    <property type="project" value="UniProtKB-ARBA"/>
</dbReference>
<feature type="transmembrane region" description="Helical" evidence="10">
    <location>
        <begin position="223"/>
        <end position="245"/>
    </location>
</feature>
<dbReference type="Pfam" id="PF00083">
    <property type="entry name" value="Sugar_tr"/>
    <property type="match status" value="1"/>
</dbReference>
<keyword evidence="3 8" id="KW-0813">Transport</keyword>
<proteinExistence type="inferred from homology"/>
<keyword evidence="13" id="KW-1185">Reference proteome</keyword>
<dbReference type="Proteomes" id="UP000245768">
    <property type="component" value="Unassembled WGS sequence"/>
</dbReference>
<dbReference type="InterPro" id="IPR020846">
    <property type="entry name" value="MFS_dom"/>
</dbReference>
<feature type="transmembrane region" description="Helical" evidence="10">
    <location>
        <begin position="471"/>
        <end position="489"/>
    </location>
</feature>
<name>A0A316YWJ8_9BASI</name>
<evidence type="ECO:0000256" key="4">
    <source>
        <dbReference type="ARBA" id="ARBA00022692"/>
    </source>
</evidence>
<feature type="transmembrane region" description="Helical" evidence="10">
    <location>
        <begin position="257"/>
        <end position="279"/>
    </location>
</feature>
<evidence type="ECO:0000313" key="13">
    <source>
        <dbReference type="Proteomes" id="UP000245768"/>
    </source>
</evidence>
<dbReference type="GO" id="GO:0015791">
    <property type="term" value="P:polyol transmembrane transport"/>
    <property type="evidence" value="ECO:0007669"/>
    <property type="project" value="UniProtKB-ARBA"/>
</dbReference>
<evidence type="ECO:0000256" key="10">
    <source>
        <dbReference type="SAM" id="Phobius"/>
    </source>
</evidence>
<dbReference type="Gene3D" id="1.20.1250.20">
    <property type="entry name" value="MFS general substrate transporter like domains"/>
    <property type="match status" value="1"/>
</dbReference>
<dbReference type="PROSITE" id="PS00217">
    <property type="entry name" value="SUGAR_TRANSPORT_2"/>
    <property type="match status" value="1"/>
</dbReference>
<dbReference type="GeneID" id="37047698"/>
<comment type="similarity">
    <text evidence="2 8">Belongs to the major facilitator superfamily. Sugar transporter (TC 2.A.1.1) family.</text>
</comment>
<keyword evidence="4 10" id="KW-0812">Transmembrane</keyword>
<dbReference type="GO" id="GO:0016020">
    <property type="term" value="C:membrane"/>
    <property type="evidence" value="ECO:0007669"/>
    <property type="project" value="UniProtKB-SubCell"/>
</dbReference>
<dbReference type="InParanoid" id="A0A316YWJ8"/>
<evidence type="ECO:0000313" key="12">
    <source>
        <dbReference type="EMBL" id="PWN92423.1"/>
    </source>
</evidence>
<feature type="transmembrane region" description="Helical" evidence="10">
    <location>
        <begin position="510"/>
        <end position="529"/>
    </location>
</feature>
<evidence type="ECO:0000256" key="3">
    <source>
        <dbReference type="ARBA" id="ARBA00022448"/>
    </source>
</evidence>
<dbReference type="NCBIfam" id="TIGR00879">
    <property type="entry name" value="SP"/>
    <property type="match status" value="1"/>
</dbReference>
<feature type="transmembrane region" description="Helical" evidence="10">
    <location>
        <begin position="166"/>
        <end position="186"/>
    </location>
</feature>
<feature type="transmembrane region" description="Helical" evidence="10">
    <location>
        <begin position="114"/>
        <end position="132"/>
    </location>
</feature>
<evidence type="ECO:0000256" key="1">
    <source>
        <dbReference type="ARBA" id="ARBA00004141"/>
    </source>
</evidence>
<evidence type="ECO:0000256" key="7">
    <source>
        <dbReference type="ARBA" id="ARBA00049119"/>
    </source>
</evidence>
<feature type="compositionally biased region" description="Polar residues" evidence="9">
    <location>
        <begin position="14"/>
        <end position="24"/>
    </location>
</feature>
<dbReference type="OrthoDB" id="5290825at2759"/>
<dbReference type="PANTHER" id="PTHR48020:SF4">
    <property type="entry name" value="SYMPORT, PUTATIVE (AFU_ORTHOLOGUE AFUA_3G11790)-RELATED"/>
    <property type="match status" value="1"/>
</dbReference>
<protein>
    <recommendedName>
        <fullName evidence="11">Major facilitator superfamily (MFS) profile domain-containing protein</fullName>
    </recommendedName>
</protein>
<accession>A0A316YWJ8</accession>
<feature type="transmembrane region" description="Helical" evidence="10">
    <location>
        <begin position="198"/>
        <end position="217"/>
    </location>
</feature>
<dbReference type="RefSeq" id="XP_025379621.1">
    <property type="nucleotide sequence ID" value="XM_025525782.1"/>
</dbReference>
<gene>
    <name evidence="12" type="ORF">FA10DRAFT_92012</name>
</gene>
<feature type="transmembrane region" description="Helical" evidence="10">
    <location>
        <begin position="535"/>
        <end position="560"/>
    </location>
</feature>
<evidence type="ECO:0000256" key="5">
    <source>
        <dbReference type="ARBA" id="ARBA00022989"/>
    </source>
</evidence>
<dbReference type="InterPro" id="IPR003663">
    <property type="entry name" value="Sugar/inositol_transpt"/>
</dbReference>
<sequence>MASPHDEKDKQLAYNEQPSVLRTTSGDEEDDSIDLNNNTKARISNPLAKLSKAQLLDDAENFARAKGLEDEVDLIKRGALLAQNPAGFEHIDELSTEEKAAIDNEIKHKWSHPLTLYLTIFLCSIGAATQGWDQTGSNGANLSFPQRFGINPDKDIDPANYERNEWLVGVINAAPYISSAALGVWLSDPINNLFGRRGCIFITAIILIVTPIGSGLAQSWQGLLAARLVLGLGMGAKGATVPVFAAENAPAQIRGALVMGWQLWTAFGIFLGFCANVAVADTGAISWRLQLGSAFIPAFPLAIGIFFCPESPRWLMKKNRYRQAFTSLVRLRHNRVQAARDLFYIHTLLMEEAKIIRGETYFKRAAELFTIPRVRRATVASGVVMLAQQMCGINIIAFYSSTIFQQSGFTDRQALYASLGFGAINFVFAFPALFTIDTYGRRTLLLFTFPNMAWSLLVAGCSTLLPMGKLRLGLVATFIYIFAAFYSPGEGPVPFTYSAEVFPLAQREQGMAWAVAVCLGWGAVLSITLPRLLEVFTPAGVFGFYAGLNIVAFFLIFLFVPETKQLTLEELDGVFSVPHNTFIKHQTTKSLPYWFKRNVLFQRHAERPEPLFKVDDRVVGNAQNVVNHSKA</sequence>
<dbReference type="EMBL" id="KZ819635">
    <property type="protein sequence ID" value="PWN92423.1"/>
    <property type="molecule type" value="Genomic_DNA"/>
</dbReference>
<comment type="catalytic activity">
    <reaction evidence="7">
        <text>myo-inositol(out) + H(+)(out) = myo-inositol(in) + H(+)(in)</text>
        <dbReference type="Rhea" id="RHEA:60364"/>
        <dbReference type="ChEBI" id="CHEBI:15378"/>
        <dbReference type="ChEBI" id="CHEBI:17268"/>
    </reaction>
</comment>
<feature type="transmembrane region" description="Helical" evidence="10">
    <location>
        <begin position="285"/>
        <end position="308"/>
    </location>
</feature>
<feature type="transmembrane region" description="Helical" evidence="10">
    <location>
        <begin position="379"/>
        <end position="402"/>
    </location>
</feature>
<evidence type="ECO:0000256" key="2">
    <source>
        <dbReference type="ARBA" id="ARBA00010992"/>
    </source>
</evidence>
<keyword evidence="6 10" id="KW-0472">Membrane</keyword>
<dbReference type="FunFam" id="1.20.1250.20:FF:000100">
    <property type="entry name" value="MFS sugar transporter, putative"/>
    <property type="match status" value="1"/>
</dbReference>
<feature type="domain" description="Major facilitator superfamily (MFS) profile" evidence="11">
    <location>
        <begin position="119"/>
        <end position="564"/>
    </location>
</feature>
<dbReference type="InterPro" id="IPR036259">
    <property type="entry name" value="MFS_trans_sf"/>
</dbReference>
<dbReference type="GO" id="GO:0022857">
    <property type="term" value="F:transmembrane transporter activity"/>
    <property type="evidence" value="ECO:0007669"/>
    <property type="project" value="InterPro"/>
</dbReference>
<organism evidence="12 13">
    <name type="scientific">Acaromyces ingoldii</name>
    <dbReference type="NCBI Taxonomy" id="215250"/>
    <lineage>
        <taxon>Eukaryota</taxon>
        <taxon>Fungi</taxon>
        <taxon>Dikarya</taxon>
        <taxon>Basidiomycota</taxon>
        <taxon>Ustilaginomycotina</taxon>
        <taxon>Exobasidiomycetes</taxon>
        <taxon>Exobasidiales</taxon>
        <taxon>Cryptobasidiaceae</taxon>
        <taxon>Acaromyces</taxon>
    </lineage>
</organism>
<dbReference type="PRINTS" id="PR00171">
    <property type="entry name" value="SUGRTRNSPORT"/>
</dbReference>
<dbReference type="PANTHER" id="PTHR48020">
    <property type="entry name" value="PROTON MYO-INOSITOL COTRANSPORTER"/>
    <property type="match status" value="1"/>
</dbReference>
<dbReference type="PROSITE" id="PS50850">
    <property type="entry name" value="MFS"/>
    <property type="match status" value="1"/>
</dbReference>
<dbReference type="SUPFAM" id="SSF103473">
    <property type="entry name" value="MFS general substrate transporter"/>
    <property type="match status" value="1"/>
</dbReference>
<keyword evidence="5 10" id="KW-1133">Transmembrane helix</keyword>
<evidence type="ECO:0000256" key="8">
    <source>
        <dbReference type="RuleBase" id="RU003346"/>
    </source>
</evidence>
<dbReference type="STRING" id="215250.A0A316YWJ8"/>
<feature type="compositionally biased region" description="Basic and acidic residues" evidence="9">
    <location>
        <begin position="1"/>
        <end position="11"/>
    </location>
</feature>